<dbReference type="Gene3D" id="3.30.260.10">
    <property type="entry name" value="TCP-1-like chaperonin intermediate domain"/>
    <property type="match status" value="1"/>
</dbReference>
<dbReference type="Pfam" id="PF00118">
    <property type="entry name" value="Cpn60_TCP1"/>
    <property type="match status" value="1"/>
</dbReference>
<dbReference type="GO" id="GO:0140662">
    <property type="term" value="F:ATP-dependent protein folding chaperone"/>
    <property type="evidence" value="ECO:0007669"/>
    <property type="project" value="InterPro"/>
</dbReference>
<protein>
    <recommendedName>
        <fullName evidence="3 10">T-complex protein 1 subunit delta</fullName>
    </recommendedName>
</protein>
<reference evidence="12" key="1">
    <citation type="journal article" date="2011" name="Genome Res.">
        <title>Phylogeny-wide analysis of social amoeba genomes highlights ancient origins for complex intercellular communication.</title>
        <authorList>
            <person name="Heidel A.J."/>
            <person name="Lawal H.M."/>
            <person name="Felder M."/>
            <person name="Schilde C."/>
            <person name="Helps N.R."/>
            <person name="Tunggal B."/>
            <person name="Rivero F."/>
            <person name="John U."/>
            <person name="Schleicher M."/>
            <person name="Eichinger L."/>
            <person name="Platzer M."/>
            <person name="Noegel A.A."/>
            <person name="Schaap P."/>
            <person name="Gloeckner G."/>
        </authorList>
    </citation>
    <scope>NUCLEOTIDE SEQUENCE [LARGE SCALE GENOMIC DNA]</scope>
    <source>
        <strain evidence="12">SH3</strain>
    </source>
</reference>
<keyword evidence="7 9" id="KW-0143">Chaperone</keyword>
<keyword evidence="6 9" id="KW-0067">ATP-binding</keyword>
<dbReference type="GeneID" id="14865706"/>
<comment type="function">
    <text evidence="8">Molecular chaperone; assists the folding of proteins upon ATP hydrolysis. Known to play a role, in vitro, in the folding of actin and tubulin.</text>
</comment>
<dbReference type="PROSITE" id="PS00750">
    <property type="entry name" value="TCP1_1"/>
    <property type="match status" value="1"/>
</dbReference>
<evidence type="ECO:0000256" key="2">
    <source>
        <dbReference type="ARBA" id="ARBA00008020"/>
    </source>
</evidence>
<evidence type="ECO:0000256" key="7">
    <source>
        <dbReference type="ARBA" id="ARBA00023186"/>
    </source>
</evidence>
<dbReference type="RefSeq" id="XP_004350248.1">
    <property type="nucleotide sequence ID" value="XM_004350198.1"/>
</dbReference>
<dbReference type="FunFam" id="3.50.7.10:FF:000010">
    <property type="entry name" value="T-complex protein 1 subunit delta"/>
    <property type="match status" value="1"/>
</dbReference>
<organism evidence="11 12">
    <name type="scientific">Cavenderia fasciculata</name>
    <name type="common">Slime mold</name>
    <name type="synonym">Dictyostelium fasciculatum</name>
    <dbReference type="NCBI Taxonomy" id="261658"/>
    <lineage>
        <taxon>Eukaryota</taxon>
        <taxon>Amoebozoa</taxon>
        <taxon>Evosea</taxon>
        <taxon>Eumycetozoa</taxon>
        <taxon>Dictyostelia</taxon>
        <taxon>Acytosteliales</taxon>
        <taxon>Cavenderiaceae</taxon>
        <taxon>Cavenderia</taxon>
    </lineage>
</organism>
<dbReference type="InterPro" id="IPR053374">
    <property type="entry name" value="TCP-1_chaperonin"/>
</dbReference>
<dbReference type="InterPro" id="IPR017998">
    <property type="entry name" value="Chaperone_TCP-1"/>
</dbReference>
<evidence type="ECO:0000256" key="5">
    <source>
        <dbReference type="ARBA" id="ARBA00022741"/>
    </source>
</evidence>
<dbReference type="Proteomes" id="UP000007797">
    <property type="component" value="Unassembled WGS sequence"/>
</dbReference>
<keyword evidence="5 9" id="KW-0547">Nucleotide-binding</keyword>
<evidence type="ECO:0000256" key="3">
    <source>
        <dbReference type="ARBA" id="ARBA00016107"/>
    </source>
</evidence>
<dbReference type="InterPro" id="IPR027413">
    <property type="entry name" value="GROEL-like_equatorial_sf"/>
</dbReference>
<dbReference type="EMBL" id="GL883029">
    <property type="protein sequence ID" value="EGG13544.1"/>
    <property type="molecule type" value="Genomic_DNA"/>
</dbReference>
<dbReference type="OrthoDB" id="10248520at2759"/>
<dbReference type="Gene3D" id="1.10.560.10">
    <property type="entry name" value="GroEL-like equatorial domain"/>
    <property type="match status" value="1"/>
</dbReference>
<dbReference type="InterPro" id="IPR012717">
    <property type="entry name" value="Chap_CCT_delta"/>
</dbReference>
<evidence type="ECO:0000256" key="10">
    <source>
        <dbReference type="RuleBase" id="RU004192"/>
    </source>
</evidence>
<evidence type="ECO:0000313" key="11">
    <source>
        <dbReference type="EMBL" id="EGG13544.1"/>
    </source>
</evidence>
<sequence>MSAPSRGDFEEKEKEKDVRTSNIVAARAVADAIRTSLGPKGMDKMISSPNGEVIISNDGATILQHLEVRHPAARMLAELAKAQDIEAGDGTTSVVVIAGALLGAVSTLMSKGIHPSLISESFTLALSKSLEVLTNMATPISLTDRSSLVKSAITSLNSKVVSQYTNLATISVDAVLNVLKDPLTADNVNLKDIKIIKKLGGTIDDTELVKGLVFDQQSSHAAGGPTRVNNAKIGLIQFCLSAPKTYMDNNIVVSDYTKMDKVLKEEPKMILEMCRKIQKSGCNVLLVQKSILRDALNEYSLHYLAKLKILVVKDVEREDIEFICNTIGCTPVANIDSFTADKLGRADLVEEVGTADGKVVKVTGVPNPGKTVTILARGSNKLVLDEAERSIHDALCVIRSLVKKKYLIAGGGAPEIEVSQQVTEFSKTLPGIKGYCVRAYAEALEIIPYTLAENAGLHPISIVTELRNKHAQGEKTAGINVRKGAITNIIDENVVQPLLVSTSALTLSTETVVMLLKIDDMVTSR</sequence>
<dbReference type="InterPro" id="IPR054827">
    <property type="entry name" value="thermosome_alpha"/>
</dbReference>
<dbReference type="PROSITE" id="PS00995">
    <property type="entry name" value="TCP1_3"/>
    <property type="match status" value="1"/>
</dbReference>
<dbReference type="NCBIfam" id="TIGR02342">
    <property type="entry name" value="chap_CCT_delta"/>
    <property type="match status" value="1"/>
</dbReference>
<evidence type="ECO:0000313" key="12">
    <source>
        <dbReference type="Proteomes" id="UP000007797"/>
    </source>
</evidence>
<keyword evidence="4" id="KW-0963">Cytoplasm</keyword>
<comment type="subcellular location">
    <subcellularLocation>
        <location evidence="1">Cytoplasm</location>
    </subcellularLocation>
</comment>
<dbReference type="InterPro" id="IPR027409">
    <property type="entry name" value="GroEL-like_apical_dom_sf"/>
</dbReference>
<dbReference type="SUPFAM" id="SSF52029">
    <property type="entry name" value="GroEL apical domain-like"/>
    <property type="match status" value="1"/>
</dbReference>
<evidence type="ECO:0000256" key="1">
    <source>
        <dbReference type="ARBA" id="ARBA00004496"/>
    </source>
</evidence>
<dbReference type="NCBIfam" id="NF041083">
    <property type="entry name" value="thermosome_beta"/>
    <property type="match status" value="1"/>
</dbReference>
<dbReference type="GO" id="GO:0005737">
    <property type="term" value="C:cytoplasm"/>
    <property type="evidence" value="ECO:0007669"/>
    <property type="project" value="UniProtKB-SubCell"/>
</dbReference>
<dbReference type="PRINTS" id="PR00304">
    <property type="entry name" value="TCOMPLEXTCP1"/>
</dbReference>
<evidence type="ECO:0000256" key="6">
    <source>
        <dbReference type="ARBA" id="ARBA00022840"/>
    </source>
</evidence>
<gene>
    <name evidence="11" type="primary">cct4</name>
    <name evidence="11" type="ORF">DFA_11305</name>
</gene>
<proteinExistence type="inferred from homology"/>
<dbReference type="KEGG" id="dfa:DFA_11305"/>
<evidence type="ECO:0000256" key="4">
    <source>
        <dbReference type="ARBA" id="ARBA00022490"/>
    </source>
</evidence>
<dbReference type="PANTHER" id="PTHR11353">
    <property type="entry name" value="CHAPERONIN"/>
    <property type="match status" value="1"/>
</dbReference>
<dbReference type="GO" id="GO:0016887">
    <property type="term" value="F:ATP hydrolysis activity"/>
    <property type="evidence" value="ECO:0007669"/>
    <property type="project" value="InterPro"/>
</dbReference>
<dbReference type="CDD" id="cd03338">
    <property type="entry name" value="TCP1_delta"/>
    <property type="match status" value="1"/>
</dbReference>
<evidence type="ECO:0000256" key="8">
    <source>
        <dbReference type="ARBA" id="ARBA00024677"/>
    </source>
</evidence>
<dbReference type="OMA" id="HPAANMI"/>
<dbReference type="GO" id="GO:0005524">
    <property type="term" value="F:ATP binding"/>
    <property type="evidence" value="ECO:0007669"/>
    <property type="project" value="UniProtKB-KW"/>
</dbReference>
<dbReference type="NCBIfam" id="NF041082">
    <property type="entry name" value="thermosome_alpha"/>
    <property type="match status" value="1"/>
</dbReference>
<dbReference type="SUPFAM" id="SSF54849">
    <property type="entry name" value="GroEL-intermediate domain like"/>
    <property type="match status" value="1"/>
</dbReference>
<dbReference type="AlphaFoldDB" id="F4QC57"/>
<evidence type="ECO:0000256" key="9">
    <source>
        <dbReference type="RuleBase" id="RU004187"/>
    </source>
</evidence>
<name>F4QC57_CACFS</name>
<dbReference type="GO" id="GO:0051082">
    <property type="term" value="F:unfolded protein binding"/>
    <property type="evidence" value="ECO:0007669"/>
    <property type="project" value="InterPro"/>
</dbReference>
<keyword evidence="12" id="KW-1185">Reference proteome</keyword>
<dbReference type="InterPro" id="IPR002423">
    <property type="entry name" value="Cpn60/GroEL/TCP-1"/>
</dbReference>
<accession>F4QC57</accession>
<dbReference type="InterPro" id="IPR002194">
    <property type="entry name" value="Chaperonin_TCP-1_CS"/>
</dbReference>
<comment type="similarity">
    <text evidence="2 9">Belongs to the TCP-1 chaperonin family.</text>
</comment>
<dbReference type="InterPro" id="IPR027410">
    <property type="entry name" value="TCP-1-like_intermed_sf"/>
</dbReference>
<dbReference type="Gene3D" id="3.50.7.10">
    <property type="entry name" value="GroEL"/>
    <property type="match status" value="1"/>
</dbReference>
<dbReference type="STRING" id="1054147.F4QC57"/>
<dbReference type="PROSITE" id="PS00751">
    <property type="entry name" value="TCP1_2"/>
    <property type="match status" value="1"/>
</dbReference>
<dbReference type="SUPFAM" id="SSF48592">
    <property type="entry name" value="GroEL equatorial domain-like"/>
    <property type="match status" value="1"/>
</dbReference>